<comment type="subcellular location">
    <subcellularLocation>
        <location evidence="2">Golgi apparatus membrane</location>
        <topology evidence="2">Single-pass type II membrane protein</topology>
    </subcellularLocation>
</comment>
<evidence type="ECO:0000256" key="15">
    <source>
        <dbReference type="ARBA" id="ARBA00023295"/>
    </source>
</evidence>
<dbReference type="Gene3D" id="1.50.10.10">
    <property type="match status" value="1"/>
</dbReference>
<organism evidence="23 24">
    <name type="scientific">Gigaspora rosea</name>
    <dbReference type="NCBI Taxonomy" id="44941"/>
    <lineage>
        <taxon>Eukaryota</taxon>
        <taxon>Fungi</taxon>
        <taxon>Fungi incertae sedis</taxon>
        <taxon>Mucoromycota</taxon>
        <taxon>Glomeromycotina</taxon>
        <taxon>Glomeromycetes</taxon>
        <taxon>Diversisporales</taxon>
        <taxon>Gigasporaceae</taxon>
        <taxon>Gigaspora</taxon>
    </lineage>
</organism>
<dbReference type="GO" id="GO:0005509">
    <property type="term" value="F:calcium ion binding"/>
    <property type="evidence" value="ECO:0007669"/>
    <property type="project" value="InterPro"/>
</dbReference>
<keyword evidence="8 19" id="KW-0106">Calcium</keyword>
<evidence type="ECO:0000256" key="22">
    <source>
        <dbReference type="SAM" id="Phobius"/>
    </source>
</evidence>
<keyword evidence="6 19" id="KW-0479">Metal-binding</keyword>
<evidence type="ECO:0000256" key="13">
    <source>
        <dbReference type="ARBA" id="ARBA00023157"/>
    </source>
</evidence>
<evidence type="ECO:0000256" key="12">
    <source>
        <dbReference type="ARBA" id="ARBA00023136"/>
    </source>
</evidence>
<comment type="pathway">
    <text evidence="3">Protein modification; protein glycosylation.</text>
</comment>
<dbReference type="GO" id="GO:0009100">
    <property type="term" value="P:glycoprotein metabolic process"/>
    <property type="evidence" value="ECO:0007669"/>
    <property type="project" value="UniProtKB-ARBA"/>
</dbReference>
<feature type="active site" evidence="18">
    <location>
        <position position="319"/>
    </location>
</feature>
<dbReference type="SUPFAM" id="SSF48225">
    <property type="entry name" value="Seven-hairpin glycosidases"/>
    <property type="match status" value="1"/>
</dbReference>
<dbReference type="PANTHER" id="PTHR11742">
    <property type="entry name" value="MANNOSYL-OLIGOSACCHARIDE ALPHA-1,2-MANNOSIDASE-RELATED"/>
    <property type="match status" value="1"/>
</dbReference>
<evidence type="ECO:0000256" key="10">
    <source>
        <dbReference type="ARBA" id="ARBA00022989"/>
    </source>
</evidence>
<evidence type="ECO:0000256" key="7">
    <source>
        <dbReference type="ARBA" id="ARBA00022801"/>
    </source>
</evidence>
<comment type="similarity">
    <text evidence="4 21">Belongs to the glycosyl hydrolase 47 family.</text>
</comment>
<evidence type="ECO:0000256" key="20">
    <source>
        <dbReference type="PIRSR" id="PIRSR601382-3"/>
    </source>
</evidence>
<dbReference type="GO" id="GO:0005783">
    <property type="term" value="C:endoplasmic reticulum"/>
    <property type="evidence" value="ECO:0007669"/>
    <property type="project" value="TreeGrafter"/>
</dbReference>
<evidence type="ECO:0000256" key="11">
    <source>
        <dbReference type="ARBA" id="ARBA00023034"/>
    </source>
</evidence>
<dbReference type="EMBL" id="QKWP01001028">
    <property type="protein sequence ID" value="RIB12397.1"/>
    <property type="molecule type" value="Genomic_DNA"/>
</dbReference>
<evidence type="ECO:0000256" key="6">
    <source>
        <dbReference type="ARBA" id="ARBA00022723"/>
    </source>
</evidence>
<dbReference type="GO" id="GO:0004571">
    <property type="term" value="F:mannosyl-oligosaccharide 1,2-alpha-mannosidase activity"/>
    <property type="evidence" value="ECO:0007669"/>
    <property type="project" value="UniProtKB-EC"/>
</dbReference>
<feature type="active site" description="Proton donor" evidence="18">
    <location>
        <position position="441"/>
    </location>
</feature>
<dbReference type="GO" id="GO:0005975">
    <property type="term" value="P:carbohydrate metabolic process"/>
    <property type="evidence" value="ECO:0007669"/>
    <property type="project" value="InterPro"/>
</dbReference>
<feature type="disulfide bond" evidence="20">
    <location>
        <begin position="386"/>
        <end position="427"/>
    </location>
</feature>
<feature type="transmembrane region" description="Helical" evidence="22">
    <location>
        <begin position="37"/>
        <end position="58"/>
    </location>
</feature>
<dbReference type="OrthoDB" id="8118055at2759"/>
<dbReference type="GO" id="GO:0036503">
    <property type="term" value="P:ERAD pathway"/>
    <property type="evidence" value="ECO:0007669"/>
    <property type="project" value="UniProtKB-ARBA"/>
</dbReference>
<comment type="cofactor">
    <cofactor evidence="1 19">
        <name>Ca(2+)</name>
        <dbReference type="ChEBI" id="CHEBI:29108"/>
    </cofactor>
</comment>
<dbReference type="GO" id="GO:0000139">
    <property type="term" value="C:Golgi membrane"/>
    <property type="evidence" value="ECO:0007669"/>
    <property type="project" value="UniProtKB-SubCell"/>
</dbReference>
<evidence type="ECO:0000313" key="24">
    <source>
        <dbReference type="Proteomes" id="UP000266673"/>
    </source>
</evidence>
<reference evidence="23 24" key="1">
    <citation type="submission" date="2018-06" db="EMBL/GenBank/DDBJ databases">
        <title>Comparative genomics reveals the genomic features of Rhizophagus irregularis, R. cerebriforme, R. diaphanum and Gigaspora rosea, and their symbiotic lifestyle signature.</title>
        <authorList>
            <person name="Morin E."/>
            <person name="San Clemente H."/>
            <person name="Chen E.C.H."/>
            <person name="De La Providencia I."/>
            <person name="Hainaut M."/>
            <person name="Kuo A."/>
            <person name="Kohler A."/>
            <person name="Murat C."/>
            <person name="Tang N."/>
            <person name="Roy S."/>
            <person name="Loubradou J."/>
            <person name="Henrissat B."/>
            <person name="Grigoriev I.V."/>
            <person name="Corradi N."/>
            <person name="Roux C."/>
            <person name="Martin F.M."/>
        </authorList>
    </citation>
    <scope>NUCLEOTIDE SEQUENCE [LARGE SCALE GENOMIC DNA]</scope>
    <source>
        <strain evidence="23 24">DAOM 194757</strain>
    </source>
</reference>
<accession>A0A397UT22</accession>
<evidence type="ECO:0000256" key="18">
    <source>
        <dbReference type="PIRSR" id="PIRSR601382-1"/>
    </source>
</evidence>
<evidence type="ECO:0000256" key="1">
    <source>
        <dbReference type="ARBA" id="ARBA00001913"/>
    </source>
</evidence>
<sequence length="580" mass="66176">MLPMTRDDYDNGKTYKVKRTFLKKLYKKCIPFSRARWLFIIIIIGVIYFVFVSKYIFFEQSDSQSPINEVNNEDTELILPDLDIDPTLDFPKPVHNDQIWSERQMKVKKAFKHAWDGYVRDAWGNDEYHPISHRGSNLSKAGIGFTIVDSLDTLLIMDLKDEYKHARDWVANSLDFNIDGEVNVFETTIRVLGGLLSAYHLSGNDGLFLAKAIDLGDRLLGAFSSPSGIPYASVNLARREGIGAHFNGGASSTSEATTLQLEFKYLSYISDNYEYWDKSQNIMLAIDELKKYDGLVPIFLSPNDGQFWGGKITLGARGDSYYEYLLKQFIQTSTTEHFYRRMYDEAIKGVKTHLIDHSYPSGLLYIGELSGYGDDTISPKMDHLVCFMGGNLALGATQGRKVNDIQKHMSDNDLEDLDIGKELTRTCVEIYFSTSTGLAPEIAYFSTSDDATNDIIIKPLDSHNLLRPETVESLFILWRLTGDVQYREWGWKIFQAFEKYSKVDGGGYTSLDDVTVVPPKRRDKMETFWLAETLKYFYLLFGPEDLIPLDKYVFNTEAHPLPIFSPTSKDAQARIKKLPR</sequence>
<evidence type="ECO:0000256" key="9">
    <source>
        <dbReference type="ARBA" id="ARBA00022968"/>
    </source>
</evidence>
<gene>
    <name evidence="23" type="ORF">C2G38_2249514</name>
</gene>
<keyword evidence="5 22" id="KW-0812">Transmembrane</keyword>
<evidence type="ECO:0000256" key="5">
    <source>
        <dbReference type="ARBA" id="ARBA00022692"/>
    </source>
</evidence>
<evidence type="ECO:0000313" key="23">
    <source>
        <dbReference type="EMBL" id="RIB12397.1"/>
    </source>
</evidence>
<dbReference type="STRING" id="44941.A0A397UT22"/>
<evidence type="ECO:0000256" key="16">
    <source>
        <dbReference type="ARBA" id="ARBA00047669"/>
    </source>
</evidence>
<dbReference type="FunFam" id="1.50.10.10:FF:000017">
    <property type="entry name" value="alpha-1,2-Mannosidase"/>
    <property type="match status" value="1"/>
</dbReference>
<dbReference type="InterPro" id="IPR012341">
    <property type="entry name" value="6hp_glycosidase-like_sf"/>
</dbReference>
<evidence type="ECO:0000256" key="14">
    <source>
        <dbReference type="ARBA" id="ARBA00023180"/>
    </source>
</evidence>
<dbReference type="Proteomes" id="UP000266673">
    <property type="component" value="Unassembled WGS sequence"/>
</dbReference>
<evidence type="ECO:0000256" key="17">
    <source>
        <dbReference type="ARBA" id="ARBA00048605"/>
    </source>
</evidence>
<feature type="active site" description="Proton donor" evidence="18">
    <location>
        <position position="186"/>
    </location>
</feature>
<keyword evidence="13 20" id="KW-1015">Disulfide bond</keyword>
<evidence type="ECO:0000256" key="21">
    <source>
        <dbReference type="RuleBase" id="RU361193"/>
    </source>
</evidence>
<dbReference type="Pfam" id="PF01532">
    <property type="entry name" value="Glyco_hydro_47"/>
    <property type="match status" value="1"/>
</dbReference>
<comment type="catalytic activity">
    <reaction evidence="16">
        <text>N(4)-(alpha-D-Man-(1-&gt;2)-alpha-D-Man-(1-&gt;2)-alpha-D-Man-(1-&gt;3)-[alpha-D-Man-(1-&gt;3)-[alpha-D-Man-(1-&gt;2)-alpha-D-Man-(1-&gt;6)]-alpha-D-Man-(1-&gt;6)]-beta-D-Man-(1-&gt;4)-beta-D-GlcNAc-(1-&gt;4)-beta-D-GlcNAc)-L-asparaginyl-[protein] (N-glucan mannose isomer 8A1,2,3B1,3) + 3 H2O = N(4)-(alpha-D-Man-(1-&gt;3)-[alpha-D-Man-(1-&gt;3)-[alpha-D-Man-(1-&gt;6)]-alpha-D-Man-(1-&gt;6)]-beta-D-Man-(1-&gt;4)-beta-D-GlcNAc-(1-&gt;4)-beta-D-GlcNAc)-L-asparaginyl-[protein] (N-glucan mannose isomer 5A1,2) + 3 beta-D-mannose</text>
        <dbReference type="Rhea" id="RHEA:56028"/>
        <dbReference type="Rhea" id="RHEA-COMP:14358"/>
        <dbReference type="Rhea" id="RHEA-COMP:14367"/>
        <dbReference type="ChEBI" id="CHEBI:15377"/>
        <dbReference type="ChEBI" id="CHEBI:28563"/>
        <dbReference type="ChEBI" id="CHEBI:59087"/>
        <dbReference type="ChEBI" id="CHEBI:60628"/>
        <dbReference type="EC" id="3.2.1.113"/>
    </reaction>
</comment>
<keyword evidence="24" id="KW-1185">Reference proteome</keyword>
<dbReference type="PRINTS" id="PR00747">
    <property type="entry name" value="GLYHDRLASE47"/>
</dbReference>
<dbReference type="PANTHER" id="PTHR11742:SF55">
    <property type="entry name" value="ENDOPLASMIC RETICULUM MANNOSYL-OLIGOSACCHARIDE 1,2-ALPHA-MANNOSIDASE"/>
    <property type="match status" value="1"/>
</dbReference>
<keyword evidence="9" id="KW-0735">Signal-anchor</keyword>
<keyword evidence="11" id="KW-0333">Golgi apparatus</keyword>
<keyword evidence="12 22" id="KW-0472">Membrane</keyword>
<proteinExistence type="inferred from homology"/>
<evidence type="ECO:0000256" key="19">
    <source>
        <dbReference type="PIRSR" id="PIRSR601382-2"/>
    </source>
</evidence>
<dbReference type="InterPro" id="IPR036026">
    <property type="entry name" value="Seven-hairpin_glycosidases"/>
</dbReference>
<protein>
    <recommendedName>
        <fullName evidence="21">alpha-1,2-Mannosidase</fullName>
        <ecNumber evidence="21">3.2.1.-</ecNumber>
    </recommendedName>
</protein>
<evidence type="ECO:0000256" key="8">
    <source>
        <dbReference type="ARBA" id="ARBA00022837"/>
    </source>
</evidence>
<comment type="caution">
    <text evidence="23">The sequence shown here is derived from an EMBL/GenBank/DDBJ whole genome shotgun (WGS) entry which is preliminary data.</text>
</comment>
<keyword evidence="10 22" id="KW-1133">Transmembrane helix</keyword>
<dbReference type="InterPro" id="IPR050749">
    <property type="entry name" value="Glycosyl_Hydrolase_47"/>
</dbReference>
<keyword evidence="7 21" id="KW-0378">Hydrolase</keyword>
<evidence type="ECO:0000256" key="4">
    <source>
        <dbReference type="ARBA" id="ARBA00007658"/>
    </source>
</evidence>
<feature type="active site" evidence="18">
    <location>
        <position position="469"/>
    </location>
</feature>
<dbReference type="AlphaFoldDB" id="A0A397UT22"/>
<name>A0A397UT22_9GLOM</name>
<evidence type="ECO:0000256" key="3">
    <source>
        <dbReference type="ARBA" id="ARBA00004922"/>
    </source>
</evidence>
<dbReference type="EC" id="3.2.1.-" evidence="21"/>
<dbReference type="InterPro" id="IPR001382">
    <property type="entry name" value="Glyco_hydro_47"/>
</dbReference>
<feature type="binding site" evidence="19">
    <location>
        <position position="556"/>
    </location>
    <ligand>
        <name>Ca(2+)</name>
        <dbReference type="ChEBI" id="CHEBI:29108"/>
    </ligand>
</feature>
<keyword evidence="15 21" id="KW-0326">Glycosidase</keyword>
<comment type="catalytic activity">
    <reaction evidence="17">
        <text>N(4)-(alpha-D-Man-(1-&gt;2)-alpha-D-Man-(1-&gt;2)-alpha-D-Man-(1-&gt;3)-[alpha-D-Man-(1-&gt;2)-alpha-D-Man-(1-&gt;3)-[alpha-D-Man-(1-&gt;2)-alpha-D-Man-(1-&gt;6)]-alpha-D-Man-(1-&gt;6)]-beta-D-Man-(1-&gt;4)-beta-D-GlcNAc-(1-&gt;4)-beta-D-GlcNAc)-L-asparaginyl-[protein] (N-glucan mannose isomer 9A1,2,3B1,2,3) + 4 H2O = N(4)-(alpha-D-Man-(1-&gt;3)-[alpha-D-Man-(1-&gt;3)-[alpha-D-Man-(1-&gt;6)]-alpha-D-Man-(1-&gt;6)]-beta-D-Man-(1-&gt;4)-beta-D-GlcNAc-(1-&gt;4)-beta-D-GlcNAc)-L-asparaginyl-[protein] (N-glucan mannose isomer 5A1,2) + 4 beta-D-mannose</text>
        <dbReference type="Rhea" id="RHEA:56008"/>
        <dbReference type="Rhea" id="RHEA-COMP:14356"/>
        <dbReference type="Rhea" id="RHEA-COMP:14367"/>
        <dbReference type="ChEBI" id="CHEBI:15377"/>
        <dbReference type="ChEBI" id="CHEBI:28563"/>
        <dbReference type="ChEBI" id="CHEBI:59087"/>
        <dbReference type="ChEBI" id="CHEBI:139493"/>
        <dbReference type="EC" id="3.2.1.113"/>
    </reaction>
</comment>
<keyword evidence="14" id="KW-0325">Glycoprotein</keyword>
<evidence type="ECO:0000256" key="2">
    <source>
        <dbReference type="ARBA" id="ARBA00004323"/>
    </source>
</evidence>